<evidence type="ECO:0000313" key="11">
    <source>
        <dbReference type="EMBL" id="TMQ59035.1"/>
    </source>
</evidence>
<dbReference type="GO" id="GO:0004070">
    <property type="term" value="F:aspartate carbamoyltransferase activity"/>
    <property type="evidence" value="ECO:0007669"/>
    <property type="project" value="UniProtKB-UniRule"/>
</dbReference>
<dbReference type="SUPFAM" id="SSF53671">
    <property type="entry name" value="Aspartate/ornithine carbamoyltransferase"/>
    <property type="match status" value="1"/>
</dbReference>
<keyword evidence="3 7" id="KW-0808">Transferase</keyword>
<dbReference type="Gene3D" id="3.40.50.1370">
    <property type="entry name" value="Aspartate/ornithine carbamoyltransferase"/>
    <property type="match status" value="2"/>
</dbReference>
<protein>
    <recommendedName>
        <fullName evidence="7">Aspartate carbamoyltransferase</fullName>
        <ecNumber evidence="7">2.1.3.2</ecNumber>
    </recommendedName>
    <alternativeName>
        <fullName evidence="7">Aspartate transcarbamylase</fullName>
        <shortName evidence="7">ATCase</shortName>
    </alternativeName>
</protein>
<evidence type="ECO:0000259" key="9">
    <source>
        <dbReference type="Pfam" id="PF00185"/>
    </source>
</evidence>
<comment type="catalytic activity">
    <reaction evidence="6 7">
        <text>carbamoyl phosphate + L-aspartate = N-carbamoyl-L-aspartate + phosphate + H(+)</text>
        <dbReference type="Rhea" id="RHEA:20013"/>
        <dbReference type="ChEBI" id="CHEBI:15378"/>
        <dbReference type="ChEBI" id="CHEBI:29991"/>
        <dbReference type="ChEBI" id="CHEBI:32814"/>
        <dbReference type="ChEBI" id="CHEBI:43474"/>
        <dbReference type="ChEBI" id="CHEBI:58228"/>
        <dbReference type="EC" id="2.1.3.2"/>
    </reaction>
</comment>
<feature type="compositionally biased region" description="Basic and acidic residues" evidence="8">
    <location>
        <begin position="321"/>
        <end position="333"/>
    </location>
</feature>
<dbReference type="InterPro" id="IPR006132">
    <property type="entry name" value="Asp/Orn_carbamoyltranf_P-bd"/>
</dbReference>
<dbReference type="Pfam" id="PF00185">
    <property type="entry name" value="OTCace"/>
    <property type="match status" value="1"/>
</dbReference>
<feature type="binding site" evidence="7">
    <location>
        <position position="139"/>
    </location>
    <ligand>
        <name>carbamoyl phosphate</name>
        <dbReference type="ChEBI" id="CHEBI:58228"/>
    </ligand>
</feature>
<evidence type="ECO:0000256" key="3">
    <source>
        <dbReference type="ARBA" id="ARBA00022679"/>
    </source>
</evidence>
<feature type="binding site" evidence="7">
    <location>
        <position position="59"/>
    </location>
    <ligand>
        <name>carbamoyl phosphate</name>
        <dbReference type="ChEBI" id="CHEBI:58228"/>
    </ligand>
</feature>
<dbReference type="PROSITE" id="PS00097">
    <property type="entry name" value="CARBAMOYLTRANSFERASE"/>
    <property type="match status" value="1"/>
</dbReference>
<evidence type="ECO:0000256" key="4">
    <source>
        <dbReference type="ARBA" id="ARBA00022975"/>
    </source>
</evidence>
<dbReference type="GO" id="GO:0006520">
    <property type="term" value="P:amino acid metabolic process"/>
    <property type="evidence" value="ECO:0007669"/>
    <property type="project" value="InterPro"/>
</dbReference>
<comment type="pathway">
    <text evidence="1 7">Pyrimidine metabolism; UMP biosynthesis via de novo pathway; (S)-dihydroorotate from bicarbonate: step 2/3.</text>
</comment>
<proteinExistence type="inferred from homology"/>
<evidence type="ECO:0000259" key="10">
    <source>
        <dbReference type="Pfam" id="PF02729"/>
    </source>
</evidence>
<dbReference type="NCBIfam" id="TIGR00670">
    <property type="entry name" value="asp_carb_tr"/>
    <property type="match status" value="1"/>
</dbReference>
<comment type="caution">
    <text evidence="11">The sequence shown here is derived from an EMBL/GenBank/DDBJ whole genome shotgun (WGS) entry which is preliminary data.</text>
</comment>
<evidence type="ECO:0000256" key="7">
    <source>
        <dbReference type="HAMAP-Rule" id="MF_00001"/>
    </source>
</evidence>
<feature type="binding site" evidence="7">
    <location>
        <position position="58"/>
    </location>
    <ligand>
        <name>carbamoyl phosphate</name>
        <dbReference type="ChEBI" id="CHEBI:58228"/>
    </ligand>
</feature>
<dbReference type="InterPro" id="IPR006131">
    <property type="entry name" value="Asp_carbamoyltransf_Asp/Orn-bd"/>
</dbReference>
<evidence type="ECO:0000313" key="12">
    <source>
        <dbReference type="Proteomes" id="UP000316852"/>
    </source>
</evidence>
<organism evidence="11 12">
    <name type="scientific">Eiseniibacteriota bacterium</name>
    <dbReference type="NCBI Taxonomy" id="2212470"/>
    <lineage>
        <taxon>Bacteria</taxon>
        <taxon>Candidatus Eiseniibacteriota</taxon>
    </lineage>
</organism>
<dbReference type="EC" id="2.1.3.2" evidence="7"/>
<dbReference type="HAMAP" id="MF_00001">
    <property type="entry name" value="Asp_carb_tr"/>
    <property type="match status" value="1"/>
</dbReference>
<dbReference type="InterPro" id="IPR002082">
    <property type="entry name" value="Asp_carbamoyltransf"/>
</dbReference>
<evidence type="ECO:0000256" key="1">
    <source>
        <dbReference type="ARBA" id="ARBA00004852"/>
    </source>
</evidence>
<evidence type="ECO:0000256" key="6">
    <source>
        <dbReference type="ARBA" id="ARBA00048859"/>
    </source>
</evidence>
<comment type="function">
    <text evidence="5 7">Catalyzes the condensation of carbamoyl phosphate and aspartate to form carbamoyl aspartate and inorganic phosphate, the committed step in the de novo pyrimidine nucleotide biosynthesis pathway.</text>
</comment>
<reference evidence="11 12" key="1">
    <citation type="journal article" date="2019" name="Nat. Microbiol.">
        <title>Mediterranean grassland soil C-N compound turnover is dependent on rainfall and depth, and is mediated by genomically divergent microorganisms.</title>
        <authorList>
            <person name="Diamond S."/>
            <person name="Andeer P.F."/>
            <person name="Li Z."/>
            <person name="Crits-Christoph A."/>
            <person name="Burstein D."/>
            <person name="Anantharaman K."/>
            <person name="Lane K.R."/>
            <person name="Thomas B.C."/>
            <person name="Pan C."/>
            <person name="Northen T.R."/>
            <person name="Banfield J.F."/>
        </authorList>
    </citation>
    <scope>NUCLEOTIDE SEQUENCE [LARGE SCALE GENOMIC DNA]</scope>
    <source>
        <strain evidence="11">WS_6</strain>
    </source>
</reference>
<comment type="similarity">
    <text evidence="2 7">Belongs to the aspartate/ornithine carbamoyltransferase superfamily. ATCase family.</text>
</comment>
<dbReference type="Pfam" id="PF02729">
    <property type="entry name" value="OTCace_N"/>
    <property type="match status" value="1"/>
</dbReference>
<dbReference type="InterPro" id="IPR006130">
    <property type="entry name" value="Asp/Orn_carbamoylTrfase"/>
</dbReference>
<feature type="binding site" evidence="7">
    <location>
        <position position="169"/>
    </location>
    <ligand>
        <name>L-aspartate</name>
        <dbReference type="ChEBI" id="CHEBI:29991"/>
    </ligand>
</feature>
<dbReference type="PANTHER" id="PTHR45753">
    <property type="entry name" value="ORNITHINE CARBAMOYLTRANSFERASE, MITOCHONDRIAL"/>
    <property type="match status" value="1"/>
</dbReference>
<name>A0A538T5X4_UNCEI</name>
<dbReference type="FunFam" id="3.40.50.1370:FF:000007">
    <property type="entry name" value="Aspartate carbamoyltransferase"/>
    <property type="match status" value="1"/>
</dbReference>
<dbReference type="GO" id="GO:0005829">
    <property type="term" value="C:cytosol"/>
    <property type="evidence" value="ECO:0007669"/>
    <property type="project" value="TreeGrafter"/>
</dbReference>
<feature type="binding site" evidence="7">
    <location>
        <position position="264"/>
    </location>
    <ligand>
        <name>carbamoyl phosphate</name>
        <dbReference type="ChEBI" id="CHEBI:58228"/>
    </ligand>
</feature>
<dbReference type="Proteomes" id="UP000316852">
    <property type="component" value="Unassembled WGS sequence"/>
</dbReference>
<evidence type="ECO:0000256" key="8">
    <source>
        <dbReference type="SAM" id="MobiDB-lite"/>
    </source>
</evidence>
<evidence type="ECO:0000256" key="2">
    <source>
        <dbReference type="ARBA" id="ARBA00008896"/>
    </source>
</evidence>
<sequence>MIGTRKDLLGLEDLSAEELVSILDTARTFREVLDRPIPKVPSLRGLTAANLFFEASTRTRLSFELAEKRLSADTVSFQAAGSSVSKGESLKDTARNIEAMGIHLVVIRHQASGAPHYLARNLDAGVINAGDGTHEHPTQGLLDIFTVRERRGKVAGLRVAIIGDIMHSRVARSNIWGLTKLGASVTIAGPPTMMPAEVERFGVTVARSVEEAIEGADVVNILRIQLERQRGTLYSSLREYARVYGVTSERLQRAKPDVTVMHPGPMNRGVEIAQDVADGKHSVILEQVTNGVAVRMAVLYLLAGHKAPGEPAAETPTTETKQAHGEPSLHPRR</sequence>
<feature type="binding site" evidence="7">
    <location>
        <position position="223"/>
    </location>
    <ligand>
        <name>L-aspartate</name>
        <dbReference type="ChEBI" id="CHEBI:29991"/>
    </ligand>
</feature>
<dbReference type="EMBL" id="VBOW01000026">
    <property type="protein sequence ID" value="TMQ59035.1"/>
    <property type="molecule type" value="Genomic_DNA"/>
</dbReference>
<dbReference type="PRINTS" id="PR00100">
    <property type="entry name" value="AOTCASE"/>
</dbReference>
<dbReference type="GO" id="GO:0044205">
    <property type="term" value="P:'de novo' UMP biosynthetic process"/>
    <property type="evidence" value="ECO:0007669"/>
    <property type="project" value="UniProtKB-UniRule"/>
</dbReference>
<feature type="binding site" evidence="7">
    <location>
        <position position="108"/>
    </location>
    <ligand>
        <name>carbamoyl phosphate</name>
        <dbReference type="ChEBI" id="CHEBI:58228"/>
    </ligand>
</feature>
<feature type="domain" description="Aspartate/ornithine carbamoyltransferase Asp/Orn-binding" evidence="9">
    <location>
        <begin position="156"/>
        <end position="302"/>
    </location>
</feature>
<dbReference type="PANTHER" id="PTHR45753:SF6">
    <property type="entry name" value="ASPARTATE CARBAMOYLTRANSFERASE"/>
    <property type="match status" value="1"/>
</dbReference>
<gene>
    <name evidence="7" type="primary">pyrB</name>
    <name evidence="11" type="ORF">E6K76_06040</name>
</gene>
<keyword evidence="4 7" id="KW-0665">Pyrimidine biosynthesis</keyword>
<comment type="subunit">
    <text evidence="7">Heterododecamer (2C3:3R2) of six catalytic PyrB chains organized as two trimers (C3), and six regulatory PyrI chains organized as three dimers (R2).</text>
</comment>
<feature type="region of interest" description="Disordered" evidence="8">
    <location>
        <begin position="308"/>
        <end position="333"/>
    </location>
</feature>
<dbReference type="InterPro" id="IPR036901">
    <property type="entry name" value="Asp/Orn_carbamoylTrfase_sf"/>
</dbReference>
<evidence type="ECO:0000256" key="5">
    <source>
        <dbReference type="ARBA" id="ARBA00043884"/>
    </source>
</evidence>
<feature type="domain" description="Aspartate/ornithine carbamoyltransferase carbamoyl-P binding" evidence="10">
    <location>
        <begin position="6"/>
        <end position="149"/>
    </location>
</feature>
<dbReference type="GO" id="GO:0016597">
    <property type="term" value="F:amino acid binding"/>
    <property type="evidence" value="ECO:0007669"/>
    <property type="project" value="InterPro"/>
</dbReference>
<feature type="compositionally biased region" description="Low complexity" evidence="8">
    <location>
        <begin position="309"/>
        <end position="320"/>
    </location>
</feature>
<feature type="binding site" evidence="7">
    <location>
        <position position="136"/>
    </location>
    <ligand>
        <name>carbamoyl phosphate</name>
        <dbReference type="ChEBI" id="CHEBI:58228"/>
    </ligand>
</feature>
<feature type="binding site" evidence="7">
    <location>
        <position position="265"/>
    </location>
    <ligand>
        <name>carbamoyl phosphate</name>
        <dbReference type="ChEBI" id="CHEBI:58228"/>
    </ligand>
</feature>
<dbReference type="UniPathway" id="UPA00070">
    <property type="reaction ID" value="UER00116"/>
</dbReference>
<dbReference type="GO" id="GO:0006207">
    <property type="term" value="P:'de novo' pyrimidine nucleobase biosynthetic process"/>
    <property type="evidence" value="ECO:0007669"/>
    <property type="project" value="InterPro"/>
</dbReference>
<dbReference type="AlphaFoldDB" id="A0A538T5X4"/>
<dbReference type="PRINTS" id="PR00101">
    <property type="entry name" value="ATCASE"/>
</dbReference>
<accession>A0A538T5X4</accession>
<dbReference type="NCBIfam" id="NF002032">
    <property type="entry name" value="PRK00856.1"/>
    <property type="match status" value="1"/>
</dbReference>
<feature type="binding site" evidence="7">
    <location>
        <position position="86"/>
    </location>
    <ligand>
        <name>L-aspartate</name>
        <dbReference type="ChEBI" id="CHEBI:29991"/>
    </ligand>
</feature>